<evidence type="ECO:0000313" key="1">
    <source>
        <dbReference type="EMBL" id="RPA85822.1"/>
    </source>
</evidence>
<protein>
    <submittedName>
        <fullName evidence="1">Uncharacterized protein</fullName>
    </submittedName>
</protein>
<dbReference type="AlphaFoldDB" id="A0A3N4II49"/>
<organism evidence="1 2">
    <name type="scientific">Ascobolus immersus RN42</name>
    <dbReference type="NCBI Taxonomy" id="1160509"/>
    <lineage>
        <taxon>Eukaryota</taxon>
        <taxon>Fungi</taxon>
        <taxon>Dikarya</taxon>
        <taxon>Ascomycota</taxon>
        <taxon>Pezizomycotina</taxon>
        <taxon>Pezizomycetes</taxon>
        <taxon>Pezizales</taxon>
        <taxon>Ascobolaceae</taxon>
        <taxon>Ascobolus</taxon>
    </lineage>
</organism>
<dbReference type="EMBL" id="ML119652">
    <property type="protein sequence ID" value="RPA85822.1"/>
    <property type="molecule type" value="Genomic_DNA"/>
</dbReference>
<accession>A0A3N4II49</accession>
<evidence type="ECO:0000313" key="2">
    <source>
        <dbReference type="Proteomes" id="UP000275078"/>
    </source>
</evidence>
<keyword evidence="2" id="KW-1185">Reference proteome</keyword>
<gene>
    <name evidence="1" type="ORF">BJ508DRAFT_322416</name>
</gene>
<proteinExistence type="predicted"/>
<name>A0A3N4II49_ASCIM</name>
<sequence>MNGLDYKAGDLLKRFEYLHVHQGDLNQIESLLLVPLWTIDEHYNGPRDRHGCRTHLPPPLFPSVERYLHFYITNLEPYLFARLRLGHTEHIFIRLIAAQYLFLVDHLSSDEEEGIARRHGAGLLRENQIKLIKIVMQNIVEEVRVLLEHEKANDPQKDWIIGHLTLVVTVGSKAIVYLVGNDRFRSERLELLLLRYCDEEGRNEALRETLKKVNAAWYSVELEEL</sequence>
<dbReference type="Proteomes" id="UP000275078">
    <property type="component" value="Unassembled WGS sequence"/>
</dbReference>
<reference evidence="1 2" key="1">
    <citation type="journal article" date="2018" name="Nat. Ecol. Evol.">
        <title>Pezizomycetes genomes reveal the molecular basis of ectomycorrhizal truffle lifestyle.</title>
        <authorList>
            <person name="Murat C."/>
            <person name="Payen T."/>
            <person name="Noel B."/>
            <person name="Kuo A."/>
            <person name="Morin E."/>
            <person name="Chen J."/>
            <person name="Kohler A."/>
            <person name="Krizsan K."/>
            <person name="Balestrini R."/>
            <person name="Da Silva C."/>
            <person name="Montanini B."/>
            <person name="Hainaut M."/>
            <person name="Levati E."/>
            <person name="Barry K.W."/>
            <person name="Belfiori B."/>
            <person name="Cichocki N."/>
            <person name="Clum A."/>
            <person name="Dockter R.B."/>
            <person name="Fauchery L."/>
            <person name="Guy J."/>
            <person name="Iotti M."/>
            <person name="Le Tacon F."/>
            <person name="Lindquist E.A."/>
            <person name="Lipzen A."/>
            <person name="Malagnac F."/>
            <person name="Mello A."/>
            <person name="Molinier V."/>
            <person name="Miyauchi S."/>
            <person name="Poulain J."/>
            <person name="Riccioni C."/>
            <person name="Rubini A."/>
            <person name="Sitrit Y."/>
            <person name="Splivallo R."/>
            <person name="Traeger S."/>
            <person name="Wang M."/>
            <person name="Zifcakova L."/>
            <person name="Wipf D."/>
            <person name="Zambonelli A."/>
            <person name="Paolocci F."/>
            <person name="Nowrousian M."/>
            <person name="Ottonello S."/>
            <person name="Baldrian P."/>
            <person name="Spatafora J.W."/>
            <person name="Henrissat B."/>
            <person name="Nagy L.G."/>
            <person name="Aury J.M."/>
            <person name="Wincker P."/>
            <person name="Grigoriev I.V."/>
            <person name="Bonfante P."/>
            <person name="Martin F.M."/>
        </authorList>
    </citation>
    <scope>NUCLEOTIDE SEQUENCE [LARGE SCALE GENOMIC DNA]</scope>
    <source>
        <strain evidence="1 2">RN42</strain>
    </source>
</reference>